<dbReference type="AlphaFoldDB" id="A0A4Q9H6F4"/>
<dbReference type="OrthoDB" id="770094at2"/>
<evidence type="ECO:0000313" key="2">
    <source>
        <dbReference type="EMBL" id="TBO36357.1"/>
    </source>
</evidence>
<dbReference type="InterPro" id="IPR012340">
    <property type="entry name" value="NA-bd_OB-fold"/>
</dbReference>
<feature type="domain" description="CSD" evidence="1">
    <location>
        <begin position="8"/>
        <end position="69"/>
    </location>
</feature>
<reference evidence="2 3" key="1">
    <citation type="submission" date="2019-02" db="EMBL/GenBank/DDBJ databases">
        <title>Pedobacter kyonggii whole genome sequence analysis.</title>
        <authorList>
            <person name="Dahal R.H."/>
        </authorList>
    </citation>
    <scope>NUCLEOTIDE SEQUENCE [LARGE SCALE GENOMIC DNA]</scope>
    <source>
        <strain evidence="2 3">K-4-11-1</strain>
    </source>
</reference>
<evidence type="ECO:0000259" key="1">
    <source>
        <dbReference type="Pfam" id="PF00313"/>
    </source>
</evidence>
<comment type="caution">
    <text evidence="2">The sequence shown here is derived from an EMBL/GenBank/DDBJ whole genome shotgun (WGS) entry which is preliminary data.</text>
</comment>
<proteinExistence type="predicted"/>
<dbReference type="InterPro" id="IPR002059">
    <property type="entry name" value="CSP_DNA-bd"/>
</dbReference>
<gene>
    <name evidence="2" type="ORF">EYS08_25120</name>
</gene>
<dbReference type="SUPFAM" id="SSF50249">
    <property type="entry name" value="Nucleic acid-binding proteins"/>
    <property type="match status" value="1"/>
</dbReference>
<dbReference type="EMBL" id="SIXF01000052">
    <property type="protein sequence ID" value="TBO36357.1"/>
    <property type="molecule type" value="Genomic_DNA"/>
</dbReference>
<evidence type="ECO:0000313" key="3">
    <source>
        <dbReference type="Proteomes" id="UP000291819"/>
    </source>
</evidence>
<dbReference type="Gene3D" id="2.40.50.140">
    <property type="entry name" value="Nucleic acid-binding proteins"/>
    <property type="match status" value="1"/>
</dbReference>
<protein>
    <recommendedName>
        <fullName evidence="1">CSD domain-containing protein</fullName>
    </recommendedName>
</protein>
<dbReference type="Proteomes" id="UP000291819">
    <property type="component" value="Unassembled WGS sequence"/>
</dbReference>
<organism evidence="2 3">
    <name type="scientific">Pedobacter kyonggii</name>
    <dbReference type="NCBI Taxonomy" id="1926871"/>
    <lineage>
        <taxon>Bacteria</taxon>
        <taxon>Pseudomonadati</taxon>
        <taxon>Bacteroidota</taxon>
        <taxon>Sphingobacteriia</taxon>
        <taxon>Sphingobacteriales</taxon>
        <taxon>Sphingobacteriaceae</taxon>
        <taxon>Pedobacter</taxon>
    </lineage>
</organism>
<sequence>MHSNNNTMTGVITAYNKERGFGLISQYLVLESIYFDIVDCKAKGLYVGSTVEFDTAITKRGVVAKNIMGIAKLKVRPKILI</sequence>
<name>A0A4Q9H6F4_9SPHI</name>
<dbReference type="Pfam" id="PF00313">
    <property type="entry name" value="CSD"/>
    <property type="match status" value="1"/>
</dbReference>
<accession>A0A4Q9H6F4</accession>
<keyword evidence="3" id="KW-1185">Reference proteome</keyword>
<dbReference type="GO" id="GO:0003676">
    <property type="term" value="F:nucleic acid binding"/>
    <property type="evidence" value="ECO:0007669"/>
    <property type="project" value="InterPro"/>
</dbReference>